<dbReference type="EMBL" id="JASBWS010000015">
    <property type="protein sequence ID" value="KAJ9112478.1"/>
    <property type="molecule type" value="Genomic_DNA"/>
</dbReference>
<proteinExistence type="predicted"/>
<comment type="caution">
    <text evidence="1">The sequence shown here is derived from an EMBL/GenBank/DDBJ whole genome shotgun (WGS) entry which is preliminary data.</text>
</comment>
<gene>
    <name evidence="1" type="ORF">QFC20_002267</name>
</gene>
<dbReference type="Proteomes" id="UP001230649">
    <property type="component" value="Unassembled WGS sequence"/>
</dbReference>
<sequence>MTSPDVSLHEALHLQVCHSSLQPYTANPADPHHRYISADAYTFVPVSPGPAAFSNEKATRQSLRVDRRSGDMQLESVNADSEGGHGEGDKVITCYGIVGYITLATTDFLIIITSRTASCRLLSHSIYQASDFRLLPLSPLSSTTAILDHPIEKELVSLVENGLRNGRPWFSYGWDLTNSLQRQYERAEKSGVSHDVVAKEAIWRKADDRFFWNKYLMTRLIQQTERGGQGNDTTYERPLNLLVAIEMRQSSINNRGLLFCLISRRSRYRAGTRYFTRGIDPTGHTANYNETEQLILLDPVDAASATTGGQALHMGGVGRIEGRERLSFVQVRGSVPIFWAEVNNLRYKPDLQIMDVPETISALRLHLAEQTRIYNEVWLLNLVNQKGHEQPVKEAFERAIEAVADPQCKGLRFDRIQRLVDLMAPDLEKMGYFHVVINPDSSTPSKPDHRQTGVIRSNCMDCLDRTNVAQAASAKDALQRQLVKTGVLSVKERLEDHPEFMHVFRHVWADHADTISKAYSGTGALKTDFTRTGVRTKQGMVQDGVNSVSRYIKNNFFDGSRQDSYDLLTGAWVAKRGAIPPLSDTRPLFARSMPYIFAFALFMMFAGITFPRASDFSINSYMFLWVIMAALSGTYMWGNGTSYVAWPRLNPPYEILRYEGAGFRSPARGRGMSITPAFVGAANRFHRDANKRNKAGRTEEFELGRRKGNLID</sequence>
<reference evidence="1" key="1">
    <citation type="submission" date="2023-04" db="EMBL/GenBank/DDBJ databases">
        <title>Draft Genome sequencing of Naganishia species isolated from polar environments using Oxford Nanopore Technology.</title>
        <authorList>
            <person name="Leo P."/>
            <person name="Venkateswaran K."/>
        </authorList>
    </citation>
    <scope>NUCLEOTIDE SEQUENCE</scope>
    <source>
        <strain evidence="1">MNA-CCFEE 5262</strain>
    </source>
</reference>
<accession>A0ACC2WL72</accession>
<evidence type="ECO:0000313" key="2">
    <source>
        <dbReference type="Proteomes" id="UP001230649"/>
    </source>
</evidence>
<organism evidence="1 2">
    <name type="scientific">Naganishia adeliensis</name>
    <dbReference type="NCBI Taxonomy" id="92952"/>
    <lineage>
        <taxon>Eukaryota</taxon>
        <taxon>Fungi</taxon>
        <taxon>Dikarya</taxon>
        <taxon>Basidiomycota</taxon>
        <taxon>Agaricomycotina</taxon>
        <taxon>Tremellomycetes</taxon>
        <taxon>Filobasidiales</taxon>
        <taxon>Filobasidiaceae</taxon>
        <taxon>Naganishia</taxon>
    </lineage>
</organism>
<evidence type="ECO:0000313" key="1">
    <source>
        <dbReference type="EMBL" id="KAJ9112478.1"/>
    </source>
</evidence>
<keyword evidence="2" id="KW-1185">Reference proteome</keyword>
<name>A0ACC2WL72_9TREE</name>
<protein>
    <submittedName>
        <fullName evidence="1">Uncharacterized protein</fullName>
    </submittedName>
</protein>